<sequence length="308" mass="32800">MLYRLLGPLEVSALALGTGSLGEMFGPLDDVAATRVVHEALDLGITLIDTSPYYGSAEQRLGVALGGGRRDRVVLATKAGRYSDDDFDFRPERIRRSLQVSLRLLRTDHVDILQLHDIEFVAWGPVLEDSIAELRQLRADGLCRAIGVTGYPLPLMARAIREADLDVILTYAHATLLDDALTAELVPLAASHGVGLMNAAAVALGLLTAGGSRMNRPHPAPAAAQAAVRAMADLCEKRGVDIAVLANQYSLQRSGAPTTVVGTGKPHHLHAAVEALTAPIDEELLGDVLALRPPAGQRQWTSGLPENN</sequence>
<evidence type="ECO:0000259" key="1">
    <source>
        <dbReference type="Pfam" id="PF00248"/>
    </source>
</evidence>
<dbReference type="GO" id="GO:0005829">
    <property type="term" value="C:cytosol"/>
    <property type="evidence" value="ECO:0007669"/>
    <property type="project" value="TreeGrafter"/>
</dbReference>
<dbReference type="EMBL" id="WLYK01000012">
    <property type="protein sequence ID" value="MTD16888.1"/>
    <property type="molecule type" value="Genomic_DNA"/>
</dbReference>
<accession>A0A7K1FRX1</accession>
<evidence type="ECO:0000313" key="3">
    <source>
        <dbReference type="Proteomes" id="UP000460221"/>
    </source>
</evidence>
<name>A0A7K1FRX1_9ACTN</name>
<comment type="caution">
    <text evidence="2">The sequence shown here is derived from an EMBL/GenBank/DDBJ whole genome shotgun (WGS) entry which is preliminary data.</text>
</comment>
<protein>
    <recommendedName>
        <fullName evidence="1">NADP-dependent oxidoreductase domain-containing protein</fullName>
    </recommendedName>
</protein>
<keyword evidence="3" id="KW-1185">Reference proteome</keyword>
<proteinExistence type="predicted"/>
<dbReference type="Pfam" id="PF00248">
    <property type="entry name" value="Aldo_ket_red"/>
    <property type="match status" value="1"/>
</dbReference>
<dbReference type="RefSeq" id="WP_154770897.1">
    <property type="nucleotide sequence ID" value="NZ_WLYK01000012.1"/>
</dbReference>
<dbReference type="AlphaFoldDB" id="A0A7K1FRX1"/>
<feature type="domain" description="NADP-dependent oxidoreductase" evidence="1">
    <location>
        <begin position="14"/>
        <end position="284"/>
    </location>
</feature>
<dbReference type="InterPro" id="IPR023210">
    <property type="entry name" value="NADP_OxRdtase_dom"/>
</dbReference>
<dbReference type="Gene3D" id="3.20.20.100">
    <property type="entry name" value="NADP-dependent oxidoreductase domain"/>
    <property type="match status" value="1"/>
</dbReference>
<dbReference type="PANTHER" id="PTHR42686">
    <property type="entry name" value="GH17980P-RELATED"/>
    <property type="match status" value="1"/>
</dbReference>
<gene>
    <name evidence="2" type="ORF">GIS00_23420</name>
</gene>
<organism evidence="2 3">
    <name type="scientific">Nakamurella alba</name>
    <dbReference type="NCBI Taxonomy" id="2665158"/>
    <lineage>
        <taxon>Bacteria</taxon>
        <taxon>Bacillati</taxon>
        <taxon>Actinomycetota</taxon>
        <taxon>Actinomycetes</taxon>
        <taxon>Nakamurellales</taxon>
        <taxon>Nakamurellaceae</taxon>
        <taxon>Nakamurella</taxon>
    </lineage>
</organism>
<dbReference type="InterPro" id="IPR036812">
    <property type="entry name" value="NAD(P)_OxRdtase_dom_sf"/>
</dbReference>
<reference evidence="2 3" key="1">
    <citation type="submission" date="2019-11" db="EMBL/GenBank/DDBJ databases">
        <authorList>
            <person name="Jiang L.-Q."/>
        </authorList>
    </citation>
    <scope>NUCLEOTIDE SEQUENCE [LARGE SCALE GENOMIC DNA]</scope>
    <source>
        <strain evidence="2 3">YIM 132087</strain>
    </source>
</reference>
<evidence type="ECO:0000313" key="2">
    <source>
        <dbReference type="EMBL" id="MTD16888.1"/>
    </source>
</evidence>
<dbReference type="PANTHER" id="PTHR42686:SF1">
    <property type="entry name" value="GH17980P-RELATED"/>
    <property type="match status" value="1"/>
</dbReference>
<dbReference type="GO" id="GO:0016491">
    <property type="term" value="F:oxidoreductase activity"/>
    <property type="evidence" value="ECO:0007669"/>
    <property type="project" value="InterPro"/>
</dbReference>
<dbReference type="SUPFAM" id="SSF51430">
    <property type="entry name" value="NAD(P)-linked oxidoreductase"/>
    <property type="match status" value="1"/>
</dbReference>
<dbReference type="Proteomes" id="UP000460221">
    <property type="component" value="Unassembled WGS sequence"/>
</dbReference>
<dbReference type="InterPro" id="IPR020471">
    <property type="entry name" value="AKR"/>
</dbReference>